<keyword evidence="4" id="KW-1185">Reference proteome</keyword>
<evidence type="ECO:0000259" key="2">
    <source>
        <dbReference type="SMART" id="SM00382"/>
    </source>
</evidence>
<dbReference type="InterPro" id="IPR027417">
    <property type="entry name" value="P-loop_NTPase"/>
</dbReference>
<dbReference type="SUPFAM" id="SSF52540">
    <property type="entry name" value="P-loop containing nucleoside triphosphate hydrolases"/>
    <property type="match status" value="1"/>
</dbReference>
<dbReference type="InterPro" id="IPR052026">
    <property type="entry name" value="ExeA_AAA_ATPase_DNA-bind"/>
</dbReference>
<dbReference type="KEGG" id="ddu:GF1_24900"/>
<gene>
    <name evidence="3" type="ORF">GF1_24900</name>
</gene>
<accession>A0A915XIR8</accession>
<reference evidence="3" key="1">
    <citation type="submission" date="2020-12" db="EMBL/GenBank/DDBJ databases">
        <title>Desulfobium dissulfuricans gen. nov., sp. nov., a novel mesophilic, sulfate-reducing bacterium isolated from a deep-sea hydrothermal vent.</title>
        <authorList>
            <person name="Hashimoto Y."/>
            <person name="Tame A."/>
            <person name="Sawayama S."/>
            <person name="Miyazaki J."/>
            <person name="Takai K."/>
            <person name="Nakagawa S."/>
        </authorList>
    </citation>
    <scope>NUCLEOTIDE SEQUENCE</scope>
    <source>
        <strain evidence="3">GF1</strain>
    </source>
</reference>
<keyword evidence="1" id="KW-0812">Transmembrane</keyword>
<protein>
    <recommendedName>
        <fullName evidence="2">AAA+ ATPase domain-containing protein</fullName>
    </recommendedName>
</protein>
<keyword evidence="1" id="KW-1133">Transmembrane helix</keyword>
<organism evidence="3 4">
    <name type="scientific">Desulfolithobacter dissulfuricans</name>
    <dbReference type="NCBI Taxonomy" id="2795293"/>
    <lineage>
        <taxon>Bacteria</taxon>
        <taxon>Pseudomonadati</taxon>
        <taxon>Thermodesulfobacteriota</taxon>
        <taxon>Desulfobulbia</taxon>
        <taxon>Desulfobulbales</taxon>
        <taxon>Desulfobulbaceae</taxon>
        <taxon>Desulfolithobacter</taxon>
    </lineage>
</organism>
<dbReference type="PANTHER" id="PTHR35894">
    <property type="entry name" value="GENERAL SECRETION PATHWAY PROTEIN A-RELATED"/>
    <property type="match status" value="1"/>
</dbReference>
<dbReference type="SMART" id="SM00382">
    <property type="entry name" value="AAA"/>
    <property type="match status" value="1"/>
</dbReference>
<dbReference type="GO" id="GO:0016887">
    <property type="term" value="F:ATP hydrolysis activity"/>
    <property type="evidence" value="ECO:0007669"/>
    <property type="project" value="InterPro"/>
</dbReference>
<dbReference type="EMBL" id="AP024233">
    <property type="protein sequence ID" value="BCO10114.1"/>
    <property type="molecule type" value="Genomic_DNA"/>
</dbReference>
<feature type="domain" description="AAA+ ATPase" evidence="2">
    <location>
        <begin position="42"/>
        <end position="180"/>
    </location>
</feature>
<dbReference type="AlphaFoldDB" id="A0A915XIR8"/>
<dbReference type="Pfam" id="PF13401">
    <property type="entry name" value="AAA_22"/>
    <property type="match status" value="1"/>
</dbReference>
<dbReference type="PANTHER" id="PTHR35894:SF1">
    <property type="entry name" value="PHOSPHORIBULOKINASE _ URIDINE KINASE FAMILY"/>
    <property type="match status" value="1"/>
</dbReference>
<evidence type="ECO:0000256" key="1">
    <source>
        <dbReference type="SAM" id="Phobius"/>
    </source>
</evidence>
<dbReference type="InterPro" id="IPR003593">
    <property type="entry name" value="AAA+_ATPase"/>
</dbReference>
<dbReference type="RefSeq" id="WP_267926851.1">
    <property type="nucleotide sequence ID" value="NZ_AP024233.1"/>
</dbReference>
<name>A0A915XIR8_9BACT</name>
<keyword evidence="1" id="KW-0472">Membrane</keyword>
<evidence type="ECO:0000313" key="3">
    <source>
        <dbReference type="EMBL" id="BCO10114.1"/>
    </source>
</evidence>
<dbReference type="Gene3D" id="3.40.50.300">
    <property type="entry name" value="P-loop containing nucleotide triphosphate hydrolases"/>
    <property type="match status" value="1"/>
</dbReference>
<dbReference type="Proteomes" id="UP001063350">
    <property type="component" value="Chromosome"/>
</dbReference>
<evidence type="ECO:0000313" key="4">
    <source>
        <dbReference type="Proteomes" id="UP001063350"/>
    </source>
</evidence>
<sequence>MYRQYYGLSRKPFELSPDPEVVYMSETHQEALAILRYGVMSGKGFLVLTGDVGTGKTTLLQALVASLDNRVHLCLLNNPVLEREEFFTYIGHYFGLTFQGNKAAFLLAFADFLKGCQEREEKVLLIVDEAHVLPVELLEEIRLLSNQDRQGQEVLSVFLVGQPELNVRMSDDRLLPLRQRIGMRFHLQPFNSEEARQYILFRLRRAGGQHLDLFTGEAMDLIYQASKGTPRLINILCDHALLTGFAMEKPVIDGSIIRECIGELHFPGEETPLPLPVQKKKDSGNRGLVGRGLTVLLLLLLGFAVVEAVPPLRPYSPLQFILPPQWRDTIHLFLDRLAGGLHGKGF</sequence>
<feature type="transmembrane region" description="Helical" evidence="1">
    <location>
        <begin position="288"/>
        <end position="306"/>
    </location>
</feature>
<dbReference type="InterPro" id="IPR049945">
    <property type="entry name" value="AAA_22"/>
</dbReference>
<proteinExistence type="predicted"/>